<dbReference type="EMBL" id="JAWWNJ010000015">
    <property type="protein sequence ID" value="KAK7040436.1"/>
    <property type="molecule type" value="Genomic_DNA"/>
</dbReference>
<protein>
    <submittedName>
        <fullName evidence="1">Uncharacterized protein</fullName>
    </submittedName>
</protein>
<accession>A0AAW0CN09</accession>
<keyword evidence="2" id="KW-1185">Reference proteome</keyword>
<evidence type="ECO:0000313" key="2">
    <source>
        <dbReference type="Proteomes" id="UP001362999"/>
    </source>
</evidence>
<organism evidence="1 2">
    <name type="scientific">Favolaschia claudopus</name>
    <dbReference type="NCBI Taxonomy" id="2862362"/>
    <lineage>
        <taxon>Eukaryota</taxon>
        <taxon>Fungi</taxon>
        <taxon>Dikarya</taxon>
        <taxon>Basidiomycota</taxon>
        <taxon>Agaricomycotina</taxon>
        <taxon>Agaricomycetes</taxon>
        <taxon>Agaricomycetidae</taxon>
        <taxon>Agaricales</taxon>
        <taxon>Marasmiineae</taxon>
        <taxon>Mycenaceae</taxon>
        <taxon>Favolaschia</taxon>
    </lineage>
</organism>
<dbReference type="Proteomes" id="UP001362999">
    <property type="component" value="Unassembled WGS sequence"/>
</dbReference>
<sequence>MRPSFGEILTCGVAGREHRGETRLLRIVISESAYLIWKLRNERVIGAKGDASNREIENRWLSTINNRLSIDCLLTNTKKYGSKRIRKSLVLETWRKVLMNEDRLPRDWTRESGGVLVGVG</sequence>
<evidence type="ECO:0000313" key="1">
    <source>
        <dbReference type="EMBL" id="KAK7040436.1"/>
    </source>
</evidence>
<name>A0AAW0CN09_9AGAR</name>
<comment type="caution">
    <text evidence="1">The sequence shown here is derived from an EMBL/GenBank/DDBJ whole genome shotgun (WGS) entry which is preliminary data.</text>
</comment>
<proteinExistence type="predicted"/>
<dbReference type="AlphaFoldDB" id="A0AAW0CN09"/>
<gene>
    <name evidence="1" type="ORF">R3P38DRAFT_2513043</name>
</gene>
<reference evidence="1 2" key="1">
    <citation type="journal article" date="2024" name="J Genomics">
        <title>Draft genome sequencing and assembly of Favolaschia claudopus CIRM-BRFM 2984 isolated from oak limbs.</title>
        <authorList>
            <person name="Navarro D."/>
            <person name="Drula E."/>
            <person name="Chaduli D."/>
            <person name="Cazenave R."/>
            <person name="Ahrendt S."/>
            <person name="Wang J."/>
            <person name="Lipzen A."/>
            <person name="Daum C."/>
            <person name="Barry K."/>
            <person name="Grigoriev I.V."/>
            <person name="Favel A."/>
            <person name="Rosso M.N."/>
            <person name="Martin F."/>
        </authorList>
    </citation>
    <scope>NUCLEOTIDE SEQUENCE [LARGE SCALE GENOMIC DNA]</scope>
    <source>
        <strain evidence="1 2">CIRM-BRFM 2984</strain>
    </source>
</reference>